<evidence type="ECO:0000256" key="5">
    <source>
        <dbReference type="ARBA" id="ARBA00023253"/>
    </source>
</evidence>
<evidence type="ECO:0000259" key="9">
    <source>
        <dbReference type="Pfam" id="PF07881"/>
    </source>
</evidence>
<dbReference type="Pfam" id="PF07882">
    <property type="entry name" value="Fucose_iso_N2"/>
    <property type="match status" value="1"/>
</dbReference>
<dbReference type="InterPro" id="IPR009015">
    <property type="entry name" value="Fucose_isomerase_N/cen_sf"/>
</dbReference>
<feature type="domain" description="L-fucose isomerase C-terminal" evidence="8">
    <location>
        <begin position="389"/>
        <end position="552"/>
    </location>
</feature>
<proteinExistence type="inferred from homology"/>
<dbReference type="RefSeq" id="WP_129227196.1">
    <property type="nucleotide sequence ID" value="NZ_SDOZ01000005.1"/>
</dbReference>
<dbReference type="Gene3D" id="3.20.14.10">
    <property type="entry name" value="L-fucose/L-arabinose isomerase, C-terminal"/>
    <property type="match status" value="1"/>
</dbReference>
<name>A0A4Q2K4C6_9FIRM</name>
<feature type="active site" description="Proton acceptor" evidence="7">
    <location>
        <position position="336"/>
    </location>
</feature>
<feature type="domain" description="L-fucose isomerase N-terminal-2" evidence="10">
    <location>
        <begin position="171"/>
        <end position="353"/>
    </location>
</feature>
<dbReference type="GO" id="GO:0008736">
    <property type="term" value="F:L-fucose isomerase activity"/>
    <property type="evidence" value="ECO:0007669"/>
    <property type="project" value="UniProtKB-UniRule"/>
</dbReference>
<dbReference type="HAMAP" id="MF_01254">
    <property type="entry name" value="Fucose_iso"/>
    <property type="match status" value="1"/>
</dbReference>
<dbReference type="InterPro" id="IPR012889">
    <property type="entry name" value="Fucose_isomerase_N2"/>
</dbReference>
<accession>A0A4Q2K4C6</accession>
<dbReference type="Pfam" id="PF02952">
    <property type="entry name" value="Fucose_iso_C"/>
    <property type="match status" value="1"/>
</dbReference>
<protein>
    <recommendedName>
        <fullName evidence="7">L-fucose isomerase</fullName>
        <shortName evidence="7">FucIase</shortName>
        <ecNumber evidence="7">5.3.1.25</ecNumber>
    </recommendedName>
    <alternativeName>
        <fullName evidence="7">6-deoxy-L-galactose isomerase</fullName>
    </alternativeName>
</protein>
<dbReference type="SUPFAM" id="SSF53743">
    <property type="entry name" value="FucI/AraA N-terminal and middle domains"/>
    <property type="match status" value="1"/>
</dbReference>
<keyword evidence="4 7" id="KW-0413">Isomerase</keyword>
<dbReference type="InterPro" id="IPR015888">
    <property type="entry name" value="Fuc_isomerase_C"/>
</dbReference>
<keyword evidence="3 7" id="KW-0464">Manganese</keyword>
<dbReference type="GO" id="GO:0005737">
    <property type="term" value="C:cytoplasm"/>
    <property type="evidence" value="ECO:0007669"/>
    <property type="project" value="UniProtKB-SubCell"/>
</dbReference>
<dbReference type="InterPro" id="IPR038391">
    <property type="entry name" value="Fucose_iso_dom1_sf"/>
</dbReference>
<dbReference type="OrthoDB" id="9760430at2"/>
<evidence type="ECO:0000256" key="3">
    <source>
        <dbReference type="ARBA" id="ARBA00023211"/>
    </source>
</evidence>
<feature type="binding site" evidence="7">
    <location>
        <position position="527"/>
    </location>
    <ligand>
        <name>Mn(2+)</name>
        <dbReference type="ChEBI" id="CHEBI:29035"/>
    </ligand>
</feature>
<evidence type="ECO:0000313" key="12">
    <source>
        <dbReference type="Proteomes" id="UP000291269"/>
    </source>
</evidence>
<keyword evidence="1 7" id="KW-0963">Cytoplasm</keyword>
<comment type="caution">
    <text evidence="11">The sequence shown here is derived from an EMBL/GenBank/DDBJ whole genome shotgun (WGS) entry which is preliminary data.</text>
</comment>
<keyword evidence="6 7" id="KW-0119">Carbohydrate metabolism</keyword>
<keyword evidence="2 7" id="KW-0479">Metal-binding</keyword>
<evidence type="ECO:0000256" key="1">
    <source>
        <dbReference type="ARBA" id="ARBA00022490"/>
    </source>
</evidence>
<evidence type="ECO:0000259" key="10">
    <source>
        <dbReference type="Pfam" id="PF07882"/>
    </source>
</evidence>
<reference evidence="11 12" key="1">
    <citation type="journal article" date="2019" name="Gut">
        <title>Antibiotics-induced monodominance of a novel gut bacterial order.</title>
        <authorList>
            <person name="Hildebrand F."/>
            <person name="Moitinho-Silva L."/>
            <person name="Blasche S."/>
            <person name="Jahn M.T."/>
            <person name="Gossmann T.I."/>
            <person name="Heuerta-Cepas J."/>
            <person name="Hercog R."/>
            <person name="Luetge M."/>
            <person name="Bahram M."/>
            <person name="Pryszlak A."/>
            <person name="Alves R.J."/>
            <person name="Waszak S.M."/>
            <person name="Zhu A."/>
            <person name="Ye L."/>
            <person name="Costea P.I."/>
            <person name="Aalvink S."/>
            <person name="Belzer C."/>
            <person name="Forslund S.K."/>
            <person name="Sunagawa S."/>
            <person name="Hentschel U."/>
            <person name="Merten C."/>
            <person name="Patil K.R."/>
            <person name="Benes V."/>
            <person name="Bork P."/>
        </authorList>
    </citation>
    <scope>NUCLEOTIDE SEQUENCE [LARGE SCALE GENOMIC DNA]</scope>
    <source>
        <strain evidence="11 12">HDS1380</strain>
    </source>
</reference>
<dbReference type="GO" id="GO:0008790">
    <property type="term" value="F:arabinose isomerase activity"/>
    <property type="evidence" value="ECO:0007669"/>
    <property type="project" value="TreeGrafter"/>
</dbReference>
<dbReference type="PANTHER" id="PTHR37840">
    <property type="entry name" value="L-FUCOSE ISOMERASE"/>
    <property type="match status" value="1"/>
</dbReference>
<dbReference type="AlphaFoldDB" id="A0A4Q2K4C6"/>
<dbReference type="InterPro" id="IPR012888">
    <property type="entry name" value="Fucose_iso_N1"/>
</dbReference>
<dbReference type="EMBL" id="SDOZ01000005">
    <property type="protein sequence ID" value="RXZ57852.1"/>
    <property type="molecule type" value="Genomic_DNA"/>
</dbReference>
<evidence type="ECO:0000256" key="6">
    <source>
        <dbReference type="ARBA" id="ARBA00023277"/>
    </source>
</evidence>
<feature type="active site" description="Proton acceptor" evidence="7">
    <location>
        <position position="360"/>
    </location>
</feature>
<evidence type="ECO:0000256" key="2">
    <source>
        <dbReference type="ARBA" id="ARBA00022723"/>
    </source>
</evidence>
<dbReference type="Pfam" id="PF07881">
    <property type="entry name" value="Fucose_iso_N1"/>
    <property type="match status" value="1"/>
</dbReference>
<dbReference type="EC" id="5.3.1.25" evidence="7"/>
<evidence type="ECO:0000256" key="4">
    <source>
        <dbReference type="ARBA" id="ARBA00023235"/>
    </source>
</evidence>
<dbReference type="Proteomes" id="UP000291269">
    <property type="component" value="Unassembled WGS sequence"/>
</dbReference>
<evidence type="ECO:0000313" key="11">
    <source>
        <dbReference type="EMBL" id="RXZ57852.1"/>
    </source>
</evidence>
<dbReference type="Gene3D" id="3.40.50.1070">
    <property type="match status" value="1"/>
</dbReference>
<dbReference type="InterPro" id="IPR004216">
    <property type="entry name" value="Fuc/Ara_isomerase_C"/>
</dbReference>
<comment type="cofactor">
    <cofactor evidence="7">
        <name>Mn(2+)</name>
        <dbReference type="ChEBI" id="CHEBI:29035"/>
    </cofactor>
</comment>
<comment type="catalytic activity">
    <reaction evidence="7">
        <text>L-fucose = L-fuculose</text>
        <dbReference type="Rhea" id="RHEA:17233"/>
        <dbReference type="ChEBI" id="CHEBI:2181"/>
        <dbReference type="ChEBI" id="CHEBI:17617"/>
        <dbReference type="EC" id="5.3.1.25"/>
    </reaction>
</comment>
<gene>
    <name evidence="7" type="primary">fucI</name>
    <name evidence="11" type="ORF">ESZ91_10890</name>
</gene>
<keyword evidence="12" id="KW-1185">Reference proteome</keyword>
<feature type="binding site" evidence="7">
    <location>
        <position position="360"/>
    </location>
    <ligand>
        <name>Mn(2+)</name>
        <dbReference type="ChEBI" id="CHEBI:29035"/>
    </ligand>
</feature>
<dbReference type="InterPro" id="IPR005763">
    <property type="entry name" value="Fucose_isomerase"/>
</dbReference>
<feature type="binding site" evidence="7">
    <location>
        <position position="336"/>
    </location>
    <ligand>
        <name>Mn(2+)</name>
        <dbReference type="ChEBI" id="CHEBI:29035"/>
    </ligand>
</feature>
<organism evidence="11 12">
    <name type="scientific">Candidatus Borkfalkia ceftriaxoniphila</name>
    <dbReference type="NCBI Taxonomy" id="2508949"/>
    <lineage>
        <taxon>Bacteria</taxon>
        <taxon>Bacillati</taxon>
        <taxon>Bacillota</taxon>
        <taxon>Clostridia</taxon>
        <taxon>Christensenellales</taxon>
        <taxon>Christensenellaceae</taxon>
        <taxon>Candidatus Borkfalkia</taxon>
    </lineage>
</organism>
<dbReference type="SUPFAM" id="SSF50443">
    <property type="entry name" value="FucI/AraA C-terminal domain-like"/>
    <property type="match status" value="1"/>
</dbReference>
<comment type="similarity">
    <text evidence="7">Belongs to the L-fucose isomerase family.</text>
</comment>
<dbReference type="GO" id="GO:0030145">
    <property type="term" value="F:manganese ion binding"/>
    <property type="evidence" value="ECO:0007669"/>
    <property type="project" value="UniProtKB-UniRule"/>
</dbReference>
<comment type="pathway">
    <text evidence="7">Carbohydrate degradation; L-fucose degradation; L-lactaldehyde and glycerone phosphate from L-fucose: step 1/3.</text>
</comment>
<dbReference type="NCBIfam" id="NF008220">
    <property type="entry name" value="PRK10991.1"/>
    <property type="match status" value="1"/>
</dbReference>
<dbReference type="InterPro" id="IPR038392">
    <property type="entry name" value="Fucose_isomerase_dom2_sf"/>
</dbReference>
<evidence type="ECO:0000259" key="8">
    <source>
        <dbReference type="Pfam" id="PF02952"/>
    </source>
</evidence>
<sequence length="590" mass="65643">MKPKIGIRPTIDGRWFGIRESLEEQTMNMAKNAKKLIEENVFYSDGTPAQVVISECTIGGGAEAARCADQFSKENVTATLTVTPCWCYGSETMDLDPLTTKAVWGFNGTERPGAVYLAAVMAAHAQRGLPAFAIYGQDVQDADMTGITPDVEEKIIRFARCALAVGQMRNKAYVNIGSIAMGIGGSFCDANALQKYFGIRAEWVDMSEILRRMDLGIYDKKEYEKELKWIKANCKEGKDWNGEAFGFKDFTKEEREAQWEFVAKMTLIVKDIMLGNPKLDEIGWHEEALGRNAILGGFQGQRMWTDYKPNGDFTEAILNSTFDWNGKREPITLATENDGCNGLAMLFGKLLTGRTSIFADVRTFWSPAAVERVTGWKPEGLAENGFMHLINSGAAALDGTGASKDENGNSVMKEWWNVTEKDIDAMLAATEFSSANRGYFRGGGYSSSFSTQGEMPVTMVRINLVDGIGYVMQLAEGWTVELPEQVNHKLLYRTDRTWPSTWFVPRLNDTNAFSSVYNVMANWGANHGAFVYGHVGKDLITLASMLRIPVSLHNVAEKDIYRPHAWSAFGTKDAEGADFRACAHYRELYK</sequence>
<dbReference type="GO" id="GO:0042355">
    <property type="term" value="P:L-fucose catabolic process"/>
    <property type="evidence" value="ECO:0007669"/>
    <property type="project" value="UniProtKB-UniRule"/>
</dbReference>
<keyword evidence="5 7" id="KW-0294">Fucose metabolism</keyword>
<dbReference type="Gene3D" id="3.40.275.10">
    <property type="entry name" value="L-fucose Isomerase, Chain A, domain 2"/>
    <property type="match status" value="1"/>
</dbReference>
<evidence type="ECO:0000256" key="7">
    <source>
        <dbReference type="HAMAP-Rule" id="MF_01254"/>
    </source>
</evidence>
<dbReference type="PANTHER" id="PTHR37840:SF1">
    <property type="entry name" value="L-FUCOSE ISOMERASE"/>
    <property type="match status" value="1"/>
</dbReference>
<dbReference type="GO" id="GO:0019571">
    <property type="term" value="P:D-arabinose catabolic process"/>
    <property type="evidence" value="ECO:0007669"/>
    <property type="project" value="TreeGrafter"/>
</dbReference>
<dbReference type="NCBIfam" id="TIGR01089">
    <property type="entry name" value="fucI"/>
    <property type="match status" value="1"/>
</dbReference>
<comment type="subcellular location">
    <subcellularLocation>
        <location evidence="7">Cytoplasm</location>
    </subcellularLocation>
</comment>
<comment type="function">
    <text evidence="7">Converts the aldose L-fucose into the corresponding ketose L-fuculose.</text>
</comment>
<feature type="domain" description="L-fucose isomerase N-terminal-1" evidence="9">
    <location>
        <begin position="2"/>
        <end position="170"/>
    </location>
</feature>
<dbReference type="InterPro" id="IPR038393">
    <property type="entry name" value="Fuc_iso_dom3_sf"/>
</dbReference>
<dbReference type="UniPathway" id="UPA00563">
    <property type="reaction ID" value="UER00624"/>
</dbReference>